<evidence type="ECO:0000313" key="3">
    <source>
        <dbReference type="Proteomes" id="UP001336314"/>
    </source>
</evidence>
<accession>A0ABU7J314</accession>
<dbReference type="Gene3D" id="3.30.460.10">
    <property type="entry name" value="Beta Polymerase, domain 2"/>
    <property type="match status" value="1"/>
</dbReference>
<dbReference type="Pfam" id="PF01909">
    <property type="entry name" value="NTP_transf_2"/>
    <property type="match status" value="1"/>
</dbReference>
<gene>
    <name evidence="2" type="ORF">QWY20_05470</name>
</gene>
<sequence length="98" mass="10695">MRLTTEQIKHIKSVVADELGEKATVTLFGSRQQNEKRGGDIDLLVSSTMVIEQPALIAARLEAKIMQRIGLQKVDVLLSAPNLQHFPIHAIAANGTPL</sequence>
<organism evidence="2 3">
    <name type="scientific">Alkalimonas cellulosilytica</name>
    <dbReference type="NCBI Taxonomy" id="3058395"/>
    <lineage>
        <taxon>Bacteria</taxon>
        <taxon>Pseudomonadati</taxon>
        <taxon>Pseudomonadota</taxon>
        <taxon>Gammaproteobacteria</taxon>
        <taxon>Alkalimonas</taxon>
    </lineage>
</organism>
<evidence type="ECO:0000313" key="2">
    <source>
        <dbReference type="EMBL" id="MEE2000894.1"/>
    </source>
</evidence>
<dbReference type="RefSeq" id="WP_330128024.1">
    <property type="nucleotide sequence ID" value="NZ_JAUHLI010000004.1"/>
</dbReference>
<comment type="caution">
    <text evidence="2">The sequence shown here is derived from an EMBL/GenBank/DDBJ whole genome shotgun (WGS) entry which is preliminary data.</text>
</comment>
<reference evidence="2 3" key="1">
    <citation type="submission" date="2023-07" db="EMBL/GenBank/DDBJ databases">
        <title>Alkalimonas sp., MEB108 novel, alkaliphilic bacterium isolated from Lonar Lake, India.</title>
        <authorList>
            <person name="Joshi A."/>
            <person name="Thite S."/>
        </authorList>
    </citation>
    <scope>NUCLEOTIDE SEQUENCE [LARGE SCALE GENOMIC DNA]</scope>
    <source>
        <strain evidence="2 3">MEB108</strain>
    </source>
</reference>
<dbReference type="SUPFAM" id="SSF81301">
    <property type="entry name" value="Nucleotidyltransferase"/>
    <property type="match status" value="1"/>
</dbReference>
<evidence type="ECO:0000259" key="1">
    <source>
        <dbReference type="Pfam" id="PF01909"/>
    </source>
</evidence>
<name>A0ABU7J314_9GAMM</name>
<protein>
    <submittedName>
        <fullName evidence="2">Nucleotidyltransferase domain-containing protein</fullName>
    </submittedName>
</protein>
<dbReference type="EMBL" id="JAUHLI010000004">
    <property type="protein sequence ID" value="MEE2000894.1"/>
    <property type="molecule type" value="Genomic_DNA"/>
</dbReference>
<proteinExistence type="predicted"/>
<dbReference type="InterPro" id="IPR043519">
    <property type="entry name" value="NT_sf"/>
</dbReference>
<dbReference type="Proteomes" id="UP001336314">
    <property type="component" value="Unassembled WGS sequence"/>
</dbReference>
<dbReference type="InterPro" id="IPR002934">
    <property type="entry name" value="Polymerase_NTP_transf_dom"/>
</dbReference>
<feature type="domain" description="Polymerase nucleotidyl transferase" evidence="1">
    <location>
        <begin position="10"/>
        <end position="77"/>
    </location>
</feature>
<keyword evidence="3" id="KW-1185">Reference proteome</keyword>